<dbReference type="PANTHER" id="PTHR47870:SF4">
    <property type="entry name" value="CYTOCHROME C-TYPE BIOGENESIS PROTEIN CYCH"/>
    <property type="match status" value="1"/>
</dbReference>
<evidence type="ECO:0000259" key="5">
    <source>
        <dbReference type="Pfam" id="PF23892"/>
    </source>
</evidence>
<dbReference type="GO" id="GO:0030313">
    <property type="term" value="C:cell envelope"/>
    <property type="evidence" value="ECO:0007669"/>
    <property type="project" value="UniProtKB-SubCell"/>
</dbReference>
<dbReference type="AlphaFoldDB" id="A0A1H0EFY4"/>
<accession>A0A1H0EFY4</accession>
<evidence type="ECO:0000256" key="1">
    <source>
        <dbReference type="ARBA" id="ARBA00004196"/>
    </source>
</evidence>
<reference evidence="8" key="1">
    <citation type="submission" date="2016-10" db="EMBL/GenBank/DDBJ databases">
        <authorList>
            <person name="Varghese N."/>
            <person name="Submissions S."/>
        </authorList>
    </citation>
    <scope>NUCLEOTIDE SEQUENCE [LARGE SCALE GENOMIC DNA]</scope>
    <source>
        <strain evidence="8">CGMCC 1.6444</strain>
    </source>
</reference>
<feature type="domain" description="Cytochrome c-type biogenesis protein H TPR" evidence="6">
    <location>
        <begin position="157"/>
        <end position="261"/>
    </location>
</feature>
<dbReference type="Pfam" id="PF23914">
    <property type="entry name" value="TPR_CcmH_CycH"/>
    <property type="match status" value="1"/>
</dbReference>
<evidence type="ECO:0000256" key="2">
    <source>
        <dbReference type="ARBA" id="ARBA00022737"/>
    </source>
</evidence>
<evidence type="ECO:0000256" key="3">
    <source>
        <dbReference type="ARBA" id="ARBA00022748"/>
    </source>
</evidence>
<dbReference type="GO" id="GO:0005886">
    <property type="term" value="C:plasma membrane"/>
    <property type="evidence" value="ECO:0007669"/>
    <property type="project" value="TreeGrafter"/>
</dbReference>
<keyword evidence="4" id="KW-0802">TPR repeat</keyword>
<sequence length="414" mass="45075">MTLLWIAFALLLLPALWLLVAPLKRARAVHDAQRDHEANDRTAEQNVAVFRRRLASLEEARERGDIDAARFEEDRLELERSLLEDTERLKRAPLKPSASGRLAVPVVMLALVVASALWYQHEGAEGDLALMGVRQAVMSDPQGSPEMLIERLEEQAARQPENPNVWSMLFPLYRDSGQGDRAIDALERLIEIEGRHPQLLAQLAQIEFFVAGRRLTERVQSLVDETLEKDASEPTVLGLLGIEAFDRGAYQEAIDHWRRAIAGMNDPGSADALRQGIQIAQQRLGQAPEGGAATASQGPGIHARVRLDEALAGRHDADTPVFVVARDMAGELPPLAVARLTLGELPADLVLDGRHAMSPQASLAQVEQARLVVRVSAGGQAEPQPGDMFGQRAGVAVGETAGEPVEVVIDSVVE</sequence>
<evidence type="ECO:0000313" key="8">
    <source>
        <dbReference type="Proteomes" id="UP000199075"/>
    </source>
</evidence>
<protein>
    <submittedName>
        <fullName evidence="7">Cytochrome c-type biogenesis protein CcmH</fullName>
    </submittedName>
</protein>
<keyword evidence="3" id="KW-0201">Cytochrome c-type biogenesis</keyword>
<dbReference type="Gene3D" id="1.25.40.10">
    <property type="entry name" value="Tetratricopeptide repeat domain"/>
    <property type="match status" value="1"/>
</dbReference>
<dbReference type="Proteomes" id="UP000199075">
    <property type="component" value="Unassembled WGS sequence"/>
</dbReference>
<dbReference type="RefSeq" id="WP_089676936.1">
    <property type="nucleotide sequence ID" value="NZ_FNIV01000002.1"/>
</dbReference>
<feature type="domain" description="Cytochrome c-type biogenesis protein H Ig-like" evidence="5">
    <location>
        <begin position="301"/>
        <end position="410"/>
    </location>
</feature>
<dbReference type="InterPro" id="IPR051263">
    <property type="entry name" value="C-type_cytochrome_biogenesis"/>
</dbReference>
<organism evidence="7 8">
    <name type="scientific">Halomonas shengliensis</name>
    <dbReference type="NCBI Taxonomy" id="419597"/>
    <lineage>
        <taxon>Bacteria</taxon>
        <taxon>Pseudomonadati</taxon>
        <taxon>Pseudomonadota</taxon>
        <taxon>Gammaproteobacteria</taxon>
        <taxon>Oceanospirillales</taxon>
        <taxon>Halomonadaceae</taxon>
        <taxon>Halomonas</taxon>
    </lineage>
</organism>
<dbReference type="OrthoDB" id="9776053at2"/>
<dbReference type="NCBIfam" id="TIGR03142">
    <property type="entry name" value="cytochro_ccmI"/>
    <property type="match status" value="1"/>
</dbReference>
<name>A0A1H0EFY4_9GAMM</name>
<dbReference type="InterPro" id="IPR056413">
    <property type="entry name" value="TPR_CcmH_CycH"/>
</dbReference>
<comment type="subcellular location">
    <subcellularLocation>
        <location evidence="1">Cell envelope</location>
    </subcellularLocation>
</comment>
<dbReference type="GO" id="GO:0017004">
    <property type="term" value="P:cytochrome complex assembly"/>
    <property type="evidence" value="ECO:0007669"/>
    <property type="project" value="UniProtKB-KW"/>
</dbReference>
<evidence type="ECO:0000313" key="7">
    <source>
        <dbReference type="EMBL" id="SDN81397.1"/>
    </source>
</evidence>
<gene>
    <name evidence="7" type="ORF">SAMN04487957_10238</name>
</gene>
<dbReference type="SUPFAM" id="SSF48452">
    <property type="entry name" value="TPR-like"/>
    <property type="match status" value="1"/>
</dbReference>
<dbReference type="PANTHER" id="PTHR47870">
    <property type="entry name" value="CYTOCHROME C-TYPE BIOGENESIS PROTEIN CCMH"/>
    <property type="match status" value="1"/>
</dbReference>
<keyword evidence="8" id="KW-1185">Reference proteome</keyword>
<dbReference type="STRING" id="419597.SAMN04487957_10238"/>
<dbReference type="Pfam" id="PF23892">
    <property type="entry name" value="Ig_CycH"/>
    <property type="match status" value="1"/>
</dbReference>
<evidence type="ECO:0000256" key="4">
    <source>
        <dbReference type="ARBA" id="ARBA00022803"/>
    </source>
</evidence>
<proteinExistence type="predicted"/>
<evidence type="ECO:0000259" key="6">
    <source>
        <dbReference type="Pfam" id="PF23914"/>
    </source>
</evidence>
<dbReference type="InterPro" id="IPR017560">
    <property type="entry name" value="Cyt_c_biogenesis_CcmI"/>
</dbReference>
<dbReference type="InterPro" id="IPR056412">
    <property type="entry name" value="Ig_CycH"/>
</dbReference>
<dbReference type="EMBL" id="FNIV01000002">
    <property type="protein sequence ID" value="SDN81397.1"/>
    <property type="molecule type" value="Genomic_DNA"/>
</dbReference>
<dbReference type="InterPro" id="IPR011990">
    <property type="entry name" value="TPR-like_helical_dom_sf"/>
</dbReference>
<keyword evidence="2" id="KW-0677">Repeat</keyword>